<evidence type="ECO:0000313" key="2">
    <source>
        <dbReference type="EMBL" id="KKU87278.1"/>
    </source>
</evidence>
<keyword evidence="1" id="KW-0812">Transmembrane</keyword>
<name>A0A0G1WAB9_9BACT</name>
<accession>A0A0G1WAB9</accession>
<evidence type="ECO:0000256" key="1">
    <source>
        <dbReference type="SAM" id="Phobius"/>
    </source>
</evidence>
<proteinExistence type="predicted"/>
<comment type="caution">
    <text evidence="2">The sequence shown here is derived from an EMBL/GenBank/DDBJ whole genome shotgun (WGS) entry which is preliminary data.</text>
</comment>
<feature type="transmembrane region" description="Helical" evidence="1">
    <location>
        <begin position="31"/>
        <end position="49"/>
    </location>
</feature>
<protein>
    <submittedName>
        <fullName evidence="2">Uncharacterized protein</fullName>
    </submittedName>
</protein>
<dbReference type="AlphaFoldDB" id="A0A0G1WAB9"/>
<gene>
    <name evidence="2" type="ORF">UY16_C0032G0012</name>
</gene>
<reference evidence="2 3" key="1">
    <citation type="journal article" date="2015" name="Nature">
        <title>rRNA introns, odd ribosomes, and small enigmatic genomes across a large radiation of phyla.</title>
        <authorList>
            <person name="Brown C.T."/>
            <person name="Hug L.A."/>
            <person name="Thomas B.C."/>
            <person name="Sharon I."/>
            <person name="Castelle C.J."/>
            <person name="Singh A."/>
            <person name="Wilkins M.J."/>
            <person name="Williams K.H."/>
            <person name="Banfield J.F."/>
        </authorList>
    </citation>
    <scope>NUCLEOTIDE SEQUENCE [LARGE SCALE GENOMIC DNA]</scope>
</reference>
<sequence>MKMQLVHFITLFLILGFGIATFFYARGNATAQFATGVVTAVAYVCWGLLHHAAKKDLHANVVVEYVLIAAISIIVLFIVIRS</sequence>
<organism evidence="2 3">
    <name type="scientific">Candidatus Gottesmanbacteria bacterium GW2011_GWA2_47_9</name>
    <dbReference type="NCBI Taxonomy" id="1618445"/>
    <lineage>
        <taxon>Bacteria</taxon>
        <taxon>Candidatus Gottesmaniibacteriota</taxon>
    </lineage>
</organism>
<evidence type="ECO:0000313" key="3">
    <source>
        <dbReference type="Proteomes" id="UP000034739"/>
    </source>
</evidence>
<feature type="transmembrane region" description="Helical" evidence="1">
    <location>
        <begin position="5"/>
        <end position="25"/>
    </location>
</feature>
<keyword evidence="1" id="KW-0472">Membrane</keyword>
<feature type="transmembrane region" description="Helical" evidence="1">
    <location>
        <begin position="61"/>
        <end position="80"/>
    </location>
</feature>
<dbReference type="Proteomes" id="UP000034739">
    <property type="component" value="Unassembled WGS sequence"/>
</dbReference>
<keyword evidence="1" id="KW-1133">Transmembrane helix</keyword>
<dbReference type="EMBL" id="LCOY01000032">
    <property type="protein sequence ID" value="KKU87278.1"/>
    <property type="molecule type" value="Genomic_DNA"/>
</dbReference>